<sequence length="385" mass="42683">REEDIAGLQDVKRLIKNKVMRPLLRPEVHRGLYQPSSGILFFGPPGTGKTTLAKWIASESQAAFFCITPSTLTSKFYGESETLVSALFAVAARLAPSIIFIDEIDSVLSKRNEKEEESTTRMKNQLLTMMDGLNTPDDKFIVVIGATNRPEALDDAGMRRLSKRVYIPLPDAESIAQQIRAILKHHAQSMDIPFVDDLEWVAAYAQKLVGFNGSDIRNLCMKAAETVLLVGGMAGTGKSTLIGSLCHTLQERRQKRCYVINLDPAALHFPYKAHVDIRATVKYRKVMKKYNLGPNGAILTALNLYATKFEQLLAILKQREHEFDFVLVDTPGQIEVLNWSASGAIILSLLASQYPTVALYTMDSSRCAKPVVFVSNLLFSTALNS</sequence>
<dbReference type="InterPro" id="IPR004130">
    <property type="entry name" value="Gpn"/>
</dbReference>
<dbReference type="InterPro" id="IPR003959">
    <property type="entry name" value="ATPase_AAA_core"/>
</dbReference>
<dbReference type="FunFam" id="3.40.50.300:FF:001025">
    <property type="entry name" value="ATPase family, AAA domain-containing 2B"/>
    <property type="match status" value="1"/>
</dbReference>
<dbReference type="Pfam" id="PF03029">
    <property type="entry name" value="ATP_bind_1"/>
    <property type="match status" value="1"/>
</dbReference>
<dbReference type="Gene3D" id="3.40.50.300">
    <property type="entry name" value="P-loop containing nucleotide triphosphate hydrolases"/>
    <property type="match status" value="2"/>
</dbReference>
<evidence type="ECO:0000256" key="2">
    <source>
        <dbReference type="ARBA" id="ARBA00006914"/>
    </source>
</evidence>
<feature type="domain" description="AAA+ ATPase" evidence="8">
    <location>
        <begin position="223"/>
        <end position="378"/>
    </location>
</feature>
<dbReference type="GO" id="GO:0005525">
    <property type="term" value="F:GTP binding"/>
    <property type="evidence" value="ECO:0007669"/>
    <property type="project" value="UniProtKB-KW"/>
</dbReference>
<evidence type="ECO:0000256" key="6">
    <source>
        <dbReference type="ARBA" id="ARBA00023054"/>
    </source>
</evidence>
<dbReference type="PRINTS" id="PR00819">
    <property type="entry name" value="CBXCFQXSUPER"/>
</dbReference>
<dbReference type="AlphaFoldDB" id="A0A6P6Y7J3"/>
<evidence type="ECO:0000256" key="5">
    <source>
        <dbReference type="ARBA" id="ARBA00022840"/>
    </source>
</evidence>
<name>A0A6P6Y7J3_DERPT</name>
<dbReference type="InterPro" id="IPR027417">
    <property type="entry name" value="P-loop_NTPase"/>
</dbReference>
<keyword evidence="7" id="KW-0342">GTP-binding</keyword>
<reference evidence="10" key="1">
    <citation type="submission" date="2025-08" db="UniProtKB">
        <authorList>
            <consortium name="RefSeq"/>
        </authorList>
    </citation>
    <scope>IDENTIFICATION</scope>
    <source>
        <strain evidence="10">Airmid</strain>
    </source>
</reference>
<dbReference type="InterPro" id="IPR000641">
    <property type="entry name" value="CbxX/CfxQ"/>
</dbReference>
<evidence type="ECO:0000256" key="3">
    <source>
        <dbReference type="ARBA" id="ARBA00022741"/>
    </source>
</evidence>
<dbReference type="GO" id="GO:0005524">
    <property type="term" value="F:ATP binding"/>
    <property type="evidence" value="ECO:0007669"/>
    <property type="project" value="UniProtKB-KW"/>
</dbReference>
<dbReference type="Pfam" id="PF00004">
    <property type="entry name" value="AAA"/>
    <property type="match status" value="1"/>
</dbReference>
<dbReference type="PANTHER" id="PTHR23074">
    <property type="entry name" value="AAA DOMAIN-CONTAINING"/>
    <property type="match status" value="1"/>
</dbReference>
<dbReference type="InterPro" id="IPR003593">
    <property type="entry name" value="AAA+_ATPase"/>
</dbReference>
<evidence type="ECO:0000313" key="9">
    <source>
        <dbReference type="Proteomes" id="UP000515146"/>
    </source>
</evidence>
<evidence type="ECO:0000259" key="8">
    <source>
        <dbReference type="SMART" id="SM00382"/>
    </source>
</evidence>
<keyword evidence="6" id="KW-0175">Coiled coil</keyword>
<dbReference type="OrthoDB" id="10251136at2759"/>
<dbReference type="Proteomes" id="UP000515146">
    <property type="component" value="Unplaced"/>
</dbReference>
<comment type="similarity">
    <text evidence="2">Belongs to the AAA ATPase family.</text>
</comment>
<dbReference type="PANTHER" id="PTHR23074:SF17">
    <property type="entry name" value="FIDGETIN-LIKE PROTEIN 1"/>
    <property type="match status" value="1"/>
</dbReference>
<evidence type="ECO:0000256" key="1">
    <source>
        <dbReference type="ARBA" id="ARBA00005290"/>
    </source>
</evidence>
<organism evidence="9 10">
    <name type="scientific">Dermatophagoides pteronyssinus</name>
    <name type="common">European house dust mite</name>
    <dbReference type="NCBI Taxonomy" id="6956"/>
    <lineage>
        <taxon>Eukaryota</taxon>
        <taxon>Metazoa</taxon>
        <taxon>Ecdysozoa</taxon>
        <taxon>Arthropoda</taxon>
        <taxon>Chelicerata</taxon>
        <taxon>Arachnida</taxon>
        <taxon>Acari</taxon>
        <taxon>Acariformes</taxon>
        <taxon>Sarcoptiformes</taxon>
        <taxon>Astigmata</taxon>
        <taxon>Psoroptidia</taxon>
        <taxon>Analgoidea</taxon>
        <taxon>Pyroglyphidae</taxon>
        <taxon>Dermatophagoidinae</taxon>
        <taxon>Dermatophagoides</taxon>
    </lineage>
</organism>
<evidence type="ECO:0000313" key="10">
    <source>
        <dbReference type="RefSeq" id="XP_027201280.1"/>
    </source>
</evidence>
<dbReference type="InParanoid" id="A0A6P6Y7J3"/>
<evidence type="ECO:0000256" key="4">
    <source>
        <dbReference type="ARBA" id="ARBA00022801"/>
    </source>
</evidence>
<evidence type="ECO:0000256" key="7">
    <source>
        <dbReference type="ARBA" id="ARBA00023134"/>
    </source>
</evidence>
<accession>A0A6P6Y7J3</accession>
<dbReference type="SUPFAM" id="SSF52540">
    <property type="entry name" value="P-loop containing nucleoside triphosphate hydrolases"/>
    <property type="match status" value="2"/>
</dbReference>
<gene>
    <name evidence="10" type="primary">LOC113795284</name>
</gene>
<keyword evidence="3" id="KW-0547">Nucleotide-binding</keyword>
<protein>
    <submittedName>
        <fullName evidence="10">Fidgetin-like protein 1</fullName>
    </submittedName>
</protein>
<feature type="domain" description="AAA+ ATPase" evidence="8">
    <location>
        <begin position="35"/>
        <end position="171"/>
    </location>
</feature>
<keyword evidence="5" id="KW-0067">ATP-binding</keyword>
<dbReference type="KEGG" id="dpte:113795284"/>
<dbReference type="RefSeq" id="XP_027201280.1">
    <property type="nucleotide sequence ID" value="XM_027345479.1"/>
</dbReference>
<dbReference type="GO" id="GO:0016887">
    <property type="term" value="F:ATP hydrolysis activity"/>
    <property type="evidence" value="ECO:0007669"/>
    <property type="project" value="InterPro"/>
</dbReference>
<keyword evidence="9" id="KW-1185">Reference proteome</keyword>
<keyword evidence="4" id="KW-0378">Hydrolase</keyword>
<comment type="similarity">
    <text evidence="1">Belongs to the GPN-loop GTPase family.</text>
</comment>
<dbReference type="Gene3D" id="1.10.8.60">
    <property type="match status" value="1"/>
</dbReference>
<dbReference type="InterPro" id="IPR050304">
    <property type="entry name" value="MT-severing_AAA_ATPase"/>
</dbReference>
<feature type="non-terminal residue" evidence="10">
    <location>
        <position position="1"/>
    </location>
</feature>
<proteinExistence type="inferred from homology"/>
<dbReference type="SMART" id="SM00382">
    <property type="entry name" value="AAA"/>
    <property type="match status" value="2"/>
</dbReference>